<protein>
    <submittedName>
        <fullName evidence="1">Uncharacterized protein</fullName>
    </submittedName>
</protein>
<name>A0ABQ5BXR3_9ASTR</name>
<reference evidence="1" key="2">
    <citation type="submission" date="2022-01" db="EMBL/GenBank/DDBJ databases">
        <authorList>
            <person name="Yamashiro T."/>
            <person name="Shiraishi A."/>
            <person name="Satake H."/>
            <person name="Nakayama K."/>
        </authorList>
    </citation>
    <scope>NUCLEOTIDE SEQUENCE</scope>
</reference>
<accession>A0ABQ5BXR3</accession>
<dbReference type="EMBL" id="BQNB010013736">
    <property type="protein sequence ID" value="GJT19675.1"/>
    <property type="molecule type" value="Genomic_DNA"/>
</dbReference>
<proteinExistence type="predicted"/>
<comment type="caution">
    <text evidence="1">The sequence shown here is derived from an EMBL/GenBank/DDBJ whole genome shotgun (WGS) entry which is preliminary data.</text>
</comment>
<keyword evidence="2" id="KW-1185">Reference proteome</keyword>
<dbReference type="Proteomes" id="UP001151760">
    <property type="component" value="Unassembled WGS sequence"/>
</dbReference>
<evidence type="ECO:0000313" key="2">
    <source>
        <dbReference type="Proteomes" id="UP001151760"/>
    </source>
</evidence>
<gene>
    <name evidence="1" type="ORF">Tco_0878381</name>
</gene>
<sequence>MSHEVRILGLKCNRSIPEGVLFVNNMVIKEPENEIFFIDIFSNHAFQRISDIHKMDVDSLLSYLMMASNIDTPENQRFCAIMRSMIASHPNKEKLKSKKVKLEAIGYSLD</sequence>
<evidence type="ECO:0000313" key="1">
    <source>
        <dbReference type="EMBL" id="GJT19675.1"/>
    </source>
</evidence>
<reference evidence="1" key="1">
    <citation type="journal article" date="2022" name="Int. J. Mol. Sci.">
        <title>Draft Genome of Tanacetum Coccineum: Genomic Comparison of Closely Related Tanacetum-Family Plants.</title>
        <authorList>
            <person name="Yamashiro T."/>
            <person name="Shiraishi A."/>
            <person name="Nakayama K."/>
            <person name="Satake H."/>
        </authorList>
    </citation>
    <scope>NUCLEOTIDE SEQUENCE</scope>
</reference>
<organism evidence="1 2">
    <name type="scientific">Tanacetum coccineum</name>
    <dbReference type="NCBI Taxonomy" id="301880"/>
    <lineage>
        <taxon>Eukaryota</taxon>
        <taxon>Viridiplantae</taxon>
        <taxon>Streptophyta</taxon>
        <taxon>Embryophyta</taxon>
        <taxon>Tracheophyta</taxon>
        <taxon>Spermatophyta</taxon>
        <taxon>Magnoliopsida</taxon>
        <taxon>eudicotyledons</taxon>
        <taxon>Gunneridae</taxon>
        <taxon>Pentapetalae</taxon>
        <taxon>asterids</taxon>
        <taxon>campanulids</taxon>
        <taxon>Asterales</taxon>
        <taxon>Asteraceae</taxon>
        <taxon>Asteroideae</taxon>
        <taxon>Anthemideae</taxon>
        <taxon>Anthemidinae</taxon>
        <taxon>Tanacetum</taxon>
    </lineage>
</organism>